<dbReference type="CDD" id="cd10148">
    <property type="entry name" value="CsoR-like_DUF156"/>
    <property type="match status" value="1"/>
</dbReference>
<evidence type="ECO:0000256" key="2">
    <source>
        <dbReference type="ARBA" id="ARBA00023008"/>
    </source>
</evidence>
<dbReference type="Proteomes" id="UP001501461">
    <property type="component" value="Unassembled WGS sequence"/>
</dbReference>
<dbReference type="Pfam" id="PF02583">
    <property type="entry name" value="Trns_repr_metal"/>
    <property type="match status" value="1"/>
</dbReference>
<comment type="similarity">
    <text evidence="1">Belongs to the CsoR family.</text>
</comment>
<comment type="caution">
    <text evidence="3">The sequence shown here is derived from an EMBL/GenBank/DDBJ whole genome shotgun (WGS) entry which is preliminary data.</text>
</comment>
<protein>
    <submittedName>
        <fullName evidence="3">Metal-sensitive transcriptional regulator</fullName>
    </submittedName>
</protein>
<dbReference type="EMBL" id="BAAAMN010000027">
    <property type="protein sequence ID" value="GAA2036046.1"/>
    <property type="molecule type" value="Genomic_DNA"/>
</dbReference>
<evidence type="ECO:0000313" key="4">
    <source>
        <dbReference type="Proteomes" id="UP001501461"/>
    </source>
</evidence>
<dbReference type="PANTHER" id="PTHR33677:SF3">
    <property type="entry name" value="COPPER-SENSING TRANSCRIPTIONAL REPRESSOR RICR"/>
    <property type="match status" value="1"/>
</dbReference>
<evidence type="ECO:0000256" key="1">
    <source>
        <dbReference type="ARBA" id="ARBA00005428"/>
    </source>
</evidence>
<dbReference type="InterPro" id="IPR003735">
    <property type="entry name" value="Metal_Tscrpt_repr"/>
</dbReference>
<proteinExistence type="inferred from homology"/>
<keyword evidence="4" id="KW-1185">Reference proteome</keyword>
<dbReference type="InterPro" id="IPR038390">
    <property type="entry name" value="Metal_Tscrpt_repr_sf"/>
</dbReference>
<name>A0ABP5G2A4_9MICC</name>
<evidence type="ECO:0000313" key="3">
    <source>
        <dbReference type="EMBL" id="GAA2036046.1"/>
    </source>
</evidence>
<dbReference type="PANTHER" id="PTHR33677">
    <property type="entry name" value="TRANSCRIPTIONAL REPRESSOR FRMR-RELATED"/>
    <property type="match status" value="1"/>
</dbReference>
<keyword evidence="2" id="KW-0186">Copper</keyword>
<gene>
    <name evidence="3" type="ORF">GCM10009720_15750</name>
</gene>
<dbReference type="RefSeq" id="WP_343957302.1">
    <property type="nucleotide sequence ID" value="NZ_BAAAMN010000027.1"/>
</dbReference>
<dbReference type="Gene3D" id="1.20.58.1000">
    <property type="entry name" value="Metal-sensitive repressor, helix protomer"/>
    <property type="match status" value="1"/>
</dbReference>
<reference evidence="4" key="1">
    <citation type="journal article" date="2019" name="Int. J. Syst. Evol. Microbiol.">
        <title>The Global Catalogue of Microorganisms (GCM) 10K type strain sequencing project: providing services to taxonomists for standard genome sequencing and annotation.</title>
        <authorList>
            <consortium name="The Broad Institute Genomics Platform"/>
            <consortium name="The Broad Institute Genome Sequencing Center for Infectious Disease"/>
            <person name="Wu L."/>
            <person name="Ma J."/>
        </authorList>
    </citation>
    <scope>NUCLEOTIDE SEQUENCE [LARGE SCALE GENOMIC DNA]</scope>
    <source>
        <strain evidence="4">JCM 13595</strain>
    </source>
</reference>
<organism evidence="3 4">
    <name type="scientific">Yaniella flava</name>
    <dbReference type="NCBI Taxonomy" id="287930"/>
    <lineage>
        <taxon>Bacteria</taxon>
        <taxon>Bacillati</taxon>
        <taxon>Actinomycetota</taxon>
        <taxon>Actinomycetes</taxon>
        <taxon>Micrococcales</taxon>
        <taxon>Micrococcaceae</taxon>
        <taxon>Yaniella</taxon>
    </lineage>
</organism>
<accession>A0ABP5G2A4</accession>
<sequence length="102" mass="11250">MTTTHENPGPHGYSSSKEAYLKRLARIEGQVRGIRRMVEDDTYCIDLLTQISAVNKAMHSLSLGLVTDHMNHCVIDAVASGDEAVIEEKVQEVSATIGRLLR</sequence>